<organism evidence="2 3">
    <name type="scientific">Urochloa decumbens</name>
    <dbReference type="NCBI Taxonomy" id="240449"/>
    <lineage>
        <taxon>Eukaryota</taxon>
        <taxon>Viridiplantae</taxon>
        <taxon>Streptophyta</taxon>
        <taxon>Embryophyta</taxon>
        <taxon>Tracheophyta</taxon>
        <taxon>Spermatophyta</taxon>
        <taxon>Magnoliopsida</taxon>
        <taxon>Liliopsida</taxon>
        <taxon>Poales</taxon>
        <taxon>Poaceae</taxon>
        <taxon>PACMAD clade</taxon>
        <taxon>Panicoideae</taxon>
        <taxon>Panicodae</taxon>
        <taxon>Paniceae</taxon>
        <taxon>Melinidinae</taxon>
        <taxon>Urochloa</taxon>
    </lineage>
</organism>
<evidence type="ECO:0000313" key="2">
    <source>
        <dbReference type="EMBL" id="CAL4902976.1"/>
    </source>
</evidence>
<dbReference type="PANTHER" id="PTHR35726">
    <property type="entry name" value="GLUTAMIC ACID-RICH PROTEIN-LIKE"/>
    <property type="match status" value="1"/>
</dbReference>
<feature type="compositionally biased region" description="Polar residues" evidence="1">
    <location>
        <begin position="1"/>
        <end position="11"/>
    </location>
</feature>
<dbReference type="Proteomes" id="UP001497457">
    <property type="component" value="Chromosome 11b"/>
</dbReference>
<reference evidence="2 3" key="2">
    <citation type="submission" date="2024-10" db="EMBL/GenBank/DDBJ databases">
        <authorList>
            <person name="Ryan C."/>
        </authorList>
    </citation>
    <scope>NUCLEOTIDE SEQUENCE [LARGE SCALE GENOMIC DNA]</scope>
</reference>
<evidence type="ECO:0000256" key="1">
    <source>
        <dbReference type="SAM" id="MobiDB-lite"/>
    </source>
</evidence>
<feature type="compositionally biased region" description="Pro residues" evidence="1">
    <location>
        <begin position="25"/>
        <end position="38"/>
    </location>
</feature>
<accession>A0ABC8W6F9</accession>
<proteinExistence type="predicted"/>
<gene>
    <name evidence="2" type="ORF">URODEC1_LOCUS10269</name>
</gene>
<feature type="region of interest" description="Disordered" evidence="1">
    <location>
        <begin position="1"/>
        <end position="111"/>
    </location>
</feature>
<dbReference type="PANTHER" id="PTHR35726:SF4">
    <property type="entry name" value="GLUTAMIC ACID-RICH PROTEIN-LIKE"/>
    <property type="match status" value="1"/>
</dbReference>
<feature type="compositionally biased region" description="Acidic residues" evidence="1">
    <location>
        <begin position="102"/>
        <end position="111"/>
    </location>
</feature>
<name>A0ABC8W6F9_9POAL</name>
<reference evidence="3" key="1">
    <citation type="submission" date="2024-06" db="EMBL/GenBank/DDBJ databases">
        <authorList>
            <person name="Ryan C."/>
        </authorList>
    </citation>
    <scope>NUCLEOTIDE SEQUENCE [LARGE SCALE GENOMIC DNA]</scope>
</reference>
<sequence>MDSSTHRQLTAASAPPTAHRITIPNPEPSSPTPAPPTAAPQEASGDSESDDTPVSAALRTGDHPDYDEDDAESCSGGGNVVCGGAAAASAAASDDSGGGDDMAVEGEEAEVDSGVAGPWWRRMVVEDAPAHGDVGTCAAAAEGGVIAGAAAVHAAESNRLFWEACIAHGY</sequence>
<protein>
    <submittedName>
        <fullName evidence="2">Uncharacterized protein</fullName>
    </submittedName>
</protein>
<evidence type="ECO:0000313" key="3">
    <source>
        <dbReference type="Proteomes" id="UP001497457"/>
    </source>
</evidence>
<dbReference type="EMBL" id="OZ075121">
    <property type="protein sequence ID" value="CAL4902976.1"/>
    <property type="molecule type" value="Genomic_DNA"/>
</dbReference>
<dbReference type="AlphaFoldDB" id="A0ABC8W6F9"/>
<feature type="compositionally biased region" description="Low complexity" evidence="1">
    <location>
        <begin position="82"/>
        <end position="95"/>
    </location>
</feature>
<keyword evidence="3" id="KW-1185">Reference proteome</keyword>